<dbReference type="Proteomes" id="UP000448575">
    <property type="component" value="Unassembled WGS sequence"/>
</dbReference>
<gene>
    <name evidence="1" type="ORF">GTP41_14520</name>
</gene>
<keyword evidence="2" id="KW-1185">Reference proteome</keyword>
<dbReference type="Pfam" id="PF14106">
    <property type="entry name" value="DUF4279"/>
    <property type="match status" value="1"/>
</dbReference>
<dbReference type="EMBL" id="WWCJ01000009">
    <property type="protein sequence ID" value="MYN03308.1"/>
    <property type="molecule type" value="Genomic_DNA"/>
</dbReference>
<organism evidence="1 2">
    <name type="scientific">Pseudoduganella guangdongensis</name>
    <dbReference type="NCBI Taxonomy" id="2692179"/>
    <lineage>
        <taxon>Bacteria</taxon>
        <taxon>Pseudomonadati</taxon>
        <taxon>Pseudomonadota</taxon>
        <taxon>Betaproteobacteria</taxon>
        <taxon>Burkholderiales</taxon>
        <taxon>Oxalobacteraceae</taxon>
        <taxon>Telluria group</taxon>
        <taxon>Pseudoduganella</taxon>
    </lineage>
</organism>
<comment type="caution">
    <text evidence="1">The sequence shown here is derived from an EMBL/GenBank/DDBJ whole genome shotgun (WGS) entry which is preliminary data.</text>
</comment>
<accession>A0A6N9HI79</accession>
<dbReference type="AlphaFoldDB" id="A0A6N9HI79"/>
<protein>
    <submittedName>
        <fullName evidence="1">DUF4279 domain-containing protein</fullName>
    </submittedName>
</protein>
<proteinExistence type="predicted"/>
<evidence type="ECO:0000313" key="1">
    <source>
        <dbReference type="EMBL" id="MYN03308.1"/>
    </source>
</evidence>
<dbReference type="InterPro" id="IPR025459">
    <property type="entry name" value="DUF4279"/>
</dbReference>
<evidence type="ECO:0000313" key="2">
    <source>
        <dbReference type="Proteomes" id="UP000448575"/>
    </source>
</evidence>
<dbReference type="RefSeq" id="WP_161026278.1">
    <property type="nucleotide sequence ID" value="NZ_WWCJ01000009.1"/>
</dbReference>
<reference evidence="1 2" key="1">
    <citation type="submission" date="2019-12" db="EMBL/GenBank/DDBJ databases">
        <title>Novel species isolated from a subtropical stream in China.</title>
        <authorList>
            <person name="Lu H."/>
        </authorList>
    </citation>
    <scope>NUCLEOTIDE SEQUENCE [LARGE SCALE GENOMIC DNA]</scope>
    <source>
        <strain evidence="1 2">DS3</strain>
    </source>
</reference>
<sequence>MSQSNESYAYFALTGTLDPEMVSRRTGIAPTDSWRKGDLHPRTRRERKFDRWELASRLPRTEELELHIADVLVQLEASPIGFAALAKEHSGRMQLVGYFHEEYPGLVFSASLVAGLAKFNLSMDFDFYALWSDARDDT</sequence>
<name>A0A6N9HI79_9BURK</name>